<reference evidence="1" key="1">
    <citation type="submission" date="2013-12" db="EMBL/GenBank/DDBJ databases">
        <authorList>
            <person name="Aslett M."/>
        </authorList>
    </citation>
    <scope>NUCLEOTIDE SEQUENCE [LARGE SCALE GENOMIC DNA]</scope>
    <source>
        <strain evidence="1">Lindley</strain>
    </source>
</reference>
<protein>
    <submittedName>
        <fullName evidence="2">Lipoprotein</fullName>
    </submittedName>
</protein>
<name>A0A183CSN3_GLOPA</name>
<proteinExistence type="predicted"/>
<evidence type="ECO:0000313" key="1">
    <source>
        <dbReference type="Proteomes" id="UP000050741"/>
    </source>
</evidence>
<accession>A0A183CSN3</accession>
<dbReference type="Proteomes" id="UP000050741">
    <property type="component" value="Unassembled WGS sequence"/>
</dbReference>
<dbReference type="WBParaSite" id="GPLIN_001589100">
    <property type="protein sequence ID" value="GPLIN_001589100"/>
    <property type="gene ID" value="GPLIN_001589100"/>
</dbReference>
<reference evidence="1" key="2">
    <citation type="submission" date="2014-05" db="EMBL/GenBank/DDBJ databases">
        <title>The genome and life-stage specific transcriptomes of Globodera pallida elucidate key aspects of plant parasitism by a cyst nematode.</title>
        <authorList>
            <person name="Cotton J.A."/>
            <person name="Lilley C.J."/>
            <person name="Jones L.M."/>
            <person name="Kikuchi T."/>
            <person name="Reid A.J."/>
            <person name="Thorpe P."/>
            <person name="Tsai I.J."/>
            <person name="Beasley H."/>
            <person name="Blok V."/>
            <person name="Cock P.J.A."/>
            <person name="Van den Akker S.E."/>
            <person name="Holroyd N."/>
            <person name="Hunt M."/>
            <person name="Mantelin S."/>
            <person name="Naghra H."/>
            <person name="Pain A."/>
            <person name="Palomares-Rius J.E."/>
            <person name="Zarowiecki M."/>
            <person name="Berriman M."/>
            <person name="Jones J.T."/>
            <person name="Urwin P.E."/>
        </authorList>
    </citation>
    <scope>NUCLEOTIDE SEQUENCE [LARGE SCALE GENOMIC DNA]</scope>
    <source>
        <strain evidence="1">Lindley</strain>
    </source>
</reference>
<dbReference type="AlphaFoldDB" id="A0A183CSN3"/>
<sequence>CAEFAKQQLQIMVQSAKVLFCRAFITEVDAPKQNVTCWGYYYYPNAMDAVDMLEEQLVSLGAVQIARKRTTAFLLFIAIAVSGCGTIKEKSAPCKRPANLTSYASETDPRHDCGPMAAVNNDQSALDAIFAITEGAS</sequence>
<keyword evidence="1" id="KW-1185">Reference proteome</keyword>
<organism evidence="1 2">
    <name type="scientific">Globodera pallida</name>
    <name type="common">Potato cyst nematode worm</name>
    <name type="synonym">Heterodera pallida</name>
    <dbReference type="NCBI Taxonomy" id="36090"/>
    <lineage>
        <taxon>Eukaryota</taxon>
        <taxon>Metazoa</taxon>
        <taxon>Ecdysozoa</taxon>
        <taxon>Nematoda</taxon>
        <taxon>Chromadorea</taxon>
        <taxon>Rhabditida</taxon>
        <taxon>Tylenchina</taxon>
        <taxon>Tylenchomorpha</taxon>
        <taxon>Tylenchoidea</taxon>
        <taxon>Heteroderidae</taxon>
        <taxon>Heteroderinae</taxon>
        <taxon>Globodera</taxon>
    </lineage>
</organism>
<reference evidence="2" key="3">
    <citation type="submission" date="2016-06" db="UniProtKB">
        <authorList>
            <consortium name="WormBaseParasite"/>
        </authorList>
    </citation>
    <scope>IDENTIFICATION</scope>
</reference>
<evidence type="ECO:0000313" key="2">
    <source>
        <dbReference type="WBParaSite" id="GPLIN_001589100"/>
    </source>
</evidence>